<evidence type="ECO:0000256" key="1">
    <source>
        <dbReference type="SAM" id="Coils"/>
    </source>
</evidence>
<feature type="coiled-coil region" evidence="1">
    <location>
        <begin position="463"/>
        <end position="514"/>
    </location>
</feature>
<feature type="compositionally biased region" description="Pro residues" evidence="2">
    <location>
        <begin position="243"/>
        <end position="253"/>
    </location>
</feature>
<evidence type="ECO:0000313" key="3">
    <source>
        <dbReference type="EMBL" id="KAG7089133.1"/>
    </source>
</evidence>
<comment type="caution">
    <text evidence="3">The sequence shown here is derived from an EMBL/GenBank/DDBJ whole genome shotgun (WGS) entry which is preliminary data.</text>
</comment>
<keyword evidence="1" id="KW-0175">Coiled coil</keyword>
<feature type="region of interest" description="Disordered" evidence="2">
    <location>
        <begin position="553"/>
        <end position="585"/>
    </location>
</feature>
<dbReference type="RefSeq" id="XP_043005603.1">
    <property type="nucleotide sequence ID" value="XM_043155821.1"/>
</dbReference>
<gene>
    <name evidence="3" type="ORF">E1B28_010841</name>
</gene>
<dbReference type="PANTHER" id="PTHR45615:SF80">
    <property type="entry name" value="GRIP DOMAIN-CONTAINING PROTEIN"/>
    <property type="match status" value="1"/>
</dbReference>
<dbReference type="Gene3D" id="6.10.250.3110">
    <property type="match status" value="1"/>
</dbReference>
<feature type="region of interest" description="Disordered" evidence="2">
    <location>
        <begin position="697"/>
        <end position="720"/>
    </location>
</feature>
<reference evidence="3" key="1">
    <citation type="journal article" date="2021" name="Genome Biol. Evol.">
        <title>The assembled and annotated genome of the fairy-ring fungus Marasmius oreades.</title>
        <authorList>
            <person name="Hiltunen M."/>
            <person name="Ament-Velasquez S.L."/>
            <person name="Johannesson H."/>
        </authorList>
    </citation>
    <scope>NUCLEOTIDE SEQUENCE</scope>
    <source>
        <strain evidence="3">03SP1</strain>
    </source>
</reference>
<feature type="compositionally biased region" description="Basic and acidic residues" evidence="2">
    <location>
        <begin position="194"/>
        <end position="204"/>
    </location>
</feature>
<accession>A0A9P7UPD1</accession>
<evidence type="ECO:0000313" key="4">
    <source>
        <dbReference type="Proteomes" id="UP001049176"/>
    </source>
</evidence>
<feature type="compositionally biased region" description="Polar residues" evidence="2">
    <location>
        <begin position="131"/>
        <end position="147"/>
    </location>
</feature>
<sequence length="944" mass="103627">MESDYGRNRRSIANFEERLNDLIASLPDATTKPDGTIVVPSIRLQEVLDHFKDDDGMPILSEDQQATLLDIISVDPSLEISATMLMPLAVLAEQKREEAHQTERYDDDDDFTRGRRMPGSPGDDDQEYAGRSSSNDSTGTRRNSSRPPSRGHGSVPHTPRAPSAFDSSRRQRATPLSNNPPSSYAKRPAAPSRRKSDAGSRSDSESYSTSPSAYGYRNAAPRTRAPSNPTSPRLDDFSDILGSPPPTFRPPSRPSSRNQGLHFGGSPTNERGYSSPDDTILSPSGFAHSISSLPMPRHHDDDSDSDEDESALGLVMERQTTASTVSMEPFDRVDVLQRANDELRKKLVEAESTLQKRLEEHEGELEDLTLKIDELTTELHATKKEEKELRSKERTNSNQISTLENEIGKLNRQLDHARTTYQSLQRQYQEQCTASEKYRDDLRRRDEAIRTLTDAASMHESEQTKWNRERDSYEDRIERLEEELLTAQTAHASLDEQKQENLMLKETIDRLRFDMDELRNSYSSNVGGAGGGLGSGASSRNNTVSKSLGAELAGKLGWDEGNSEETEDADDEGEEGGSETVVEDVLDSSDGEDVIQTIIRRRRKVPSKANRVETSQTIEENKEYSDSSTQYDPDMFMVGSFTQTDPEPLPPPRVIMAVQTDPLPTRHSVEIGTDPVEEDERVLVEVEIQTELELEVSTSAATSGTTTPKSTTIPLPSDSPPTYNQVAYEREIQSRVAAELRKLHPGNERFVERVVNEGLLEEWQAFKDELGLDCGVIDEALEKAKVIPRRRDEAEGGGGKKRASLGGRFYRNIYNTYVYGSPEGRASAPSSSSQGGPSPTSALITQGAMIAGASALVIGASALVQMAFANSGFGPQYNLGVAGGPTYHDRVAWAGFNAMPGAAEGFAYYGGGYHAGGGGDAGAFWNFLGRATERAARAAAGWPT</sequence>
<dbReference type="AlphaFoldDB" id="A0A9P7UPD1"/>
<dbReference type="GeneID" id="66079916"/>
<dbReference type="PANTHER" id="PTHR45615">
    <property type="entry name" value="MYOSIN HEAVY CHAIN, NON-MUSCLE"/>
    <property type="match status" value="1"/>
</dbReference>
<name>A0A9P7UPD1_9AGAR</name>
<dbReference type="Proteomes" id="UP001049176">
    <property type="component" value="Chromosome 7"/>
</dbReference>
<feature type="region of interest" description="Disordered" evidence="2">
    <location>
        <begin position="96"/>
        <end position="313"/>
    </location>
</feature>
<evidence type="ECO:0000256" key="2">
    <source>
        <dbReference type="SAM" id="MobiDB-lite"/>
    </source>
</evidence>
<feature type="region of interest" description="Disordered" evidence="2">
    <location>
        <begin position="610"/>
        <end position="632"/>
    </location>
</feature>
<keyword evidence="4" id="KW-1185">Reference proteome</keyword>
<feature type="compositionally biased region" description="Acidic residues" evidence="2">
    <location>
        <begin position="561"/>
        <end position="585"/>
    </location>
</feature>
<proteinExistence type="predicted"/>
<dbReference type="OrthoDB" id="432685at2759"/>
<dbReference type="EMBL" id="CM032187">
    <property type="protein sequence ID" value="KAG7089133.1"/>
    <property type="molecule type" value="Genomic_DNA"/>
</dbReference>
<feature type="coiled-coil region" evidence="1">
    <location>
        <begin position="333"/>
        <end position="427"/>
    </location>
</feature>
<protein>
    <submittedName>
        <fullName evidence="3">Uncharacterized protein</fullName>
    </submittedName>
</protein>
<feature type="compositionally biased region" description="Low complexity" evidence="2">
    <location>
        <begin position="697"/>
        <end position="712"/>
    </location>
</feature>
<organism evidence="3 4">
    <name type="scientific">Marasmius oreades</name>
    <name type="common">fairy-ring Marasmius</name>
    <dbReference type="NCBI Taxonomy" id="181124"/>
    <lineage>
        <taxon>Eukaryota</taxon>
        <taxon>Fungi</taxon>
        <taxon>Dikarya</taxon>
        <taxon>Basidiomycota</taxon>
        <taxon>Agaricomycotina</taxon>
        <taxon>Agaricomycetes</taxon>
        <taxon>Agaricomycetidae</taxon>
        <taxon>Agaricales</taxon>
        <taxon>Marasmiineae</taxon>
        <taxon>Marasmiaceae</taxon>
        <taxon>Marasmius</taxon>
    </lineage>
</organism>
<dbReference type="KEGG" id="more:E1B28_010841"/>